<protein>
    <submittedName>
        <fullName evidence="1">Peptide deformylase</fullName>
    </submittedName>
</protein>
<evidence type="ECO:0000313" key="1">
    <source>
        <dbReference type="EMBL" id="CAK9036323.1"/>
    </source>
</evidence>
<evidence type="ECO:0000313" key="2">
    <source>
        <dbReference type="Proteomes" id="UP001642464"/>
    </source>
</evidence>
<dbReference type="EMBL" id="CAXAMM010015446">
    <property type="protein sequence ID" value="CAK9036323.1"/>
    <property type="molecule type" value="Genomic_DNA"/>
</dbReference>
<sequence>MMVYLLSITMWALFKAVHEILLLWDCREEISLTVAIAGLQFQGLAVGSGWMVAMGASEVFVAQVEAFQENMPCQCYYTLEPLTAFFLMSTPLLLLYTYLCKAKRVAQAILSGDYMHTKTFEVRYDMLKLNEAWGSHDLLLPVPVGHSQQSCPRQFPIWKERALLLSALSILNRFPIRLLTVWVPAGLASAMVLPKLMI</sequence>
<accession>A0ABP0LBF2</accession>
<comment type="caution">
    <text evidence="1">The sequence shown here is derived from an EMBL/GenBank/DDBJ whole genome shotgun (WGS) entry which is preliminary data.</text>
</comment>
<gene>
    <name evidence="1" type="ORF">SCF082_LOCUS21680</name>
</gene>
<proteinExistence type="predicted"/>
<dbReference type="Proteomes" id="UP001642464">
    <property type="component" value="Unassembled WGS sequence"/>
</dbReference>
<reference evidence="1 2" key="1">
    <citation type="submission" date="2024-02" db="EMBL/GenBank/DDBJ databases">
        <authorList>
            <person name="Chen Y."/>
            <person name="Shah S."/>
            <person name="Dougan E. K."/>
            <person name="Thang M."/>
            <person name="Chan C."/>
        </authorList>
    </citation>
    <scope>NUCLEOTIDE SEQUENCE [LARGE SCALE GENOMIC DNA]</scope>
</reference>
<organism evidence="1 2">
    <name type="scientific">Durusdinium trenchii</name>
    <dbReference type="NCBI Taxonomy" id="1381693"/>
    <lineage>
        <taxon>Eukaryota</taxon>
        <taxon>Sar</taxon>
        <taxon>Alveolata</taxon>
        <taxon>Dinophyceae</taxon>
        <taxon>Suessiales</taxon>
        <taxon>Symbiodiniaceae</taxon>
        <taxon>Durusdinium</taxon>
    </lineage>
</organism>
<keyword evidence="2" id="KW-1185">Reference proteome</keyword>
<name>A0ABP0LBF2_9DINO</name>